<reference evidence="2" key="1">
    <citation type="journal article" date="2017" name="Front. Plant Sci.">
        <title>Climate Clever Clovers: New Paradigm to Reduce the Environmental Footprint of Ruminants by Breeding Low Methanogenic Forages Utilizing Haplotype Variation.</title>
        <authorList>
            <person name="Kaur P."/>
            <person name="Appels R."/>
            <person name="Bayer P.E."/>
            <person name="Keeble-Gagnere G."/>
            <person name="Wang J."/>
            <person name="Hirakawa H."/>
            <person name="Shirasawa K."/>
            <person name="Vercoe P."/>
            <person name="Stefanova K."/>
            <person name="Durmic Z."/>
            <person name="Nichols P."/>
            <person name="Revell C."/>
            <person name="Isobe S.N."/>
            <person name="Edwards D."/>
            <person name="Erskine W."/>
        </authorList>
    </citation>
    <scope>NUCLEOTIDE SEQUENCE [LARGE SCALE GENOMIC DNA]</scope>
    <source>
        <strain evidence="2">cv. Daliak</strain>
    </source>
</reference>
<accession>A0A2Z6NVC5</accession>
<sequence length="142" mass="15707">MANGDMVSPKVRHDYVPGAAQGSFSFICSFQPDELSRIFIPDDLLPVVLRGDKNLLGSISEVVVPYFTCYQLSSHVSADFHVLRGDAHKLVADRDTHTMIICAVEVFTTNTQTGSMINIIIAWKILPTTIMPLSVRDGEVHF</sequence>
<dbReference type="EMBL" id="DF973592">
    <property type="protein sequence ID" value="GAU35489.1"/>
    <property type="molecule type" value="Genomic_DNA"/>
</dbReference>
<dbReference type="AlphaFoldDB" id="A0A2Z6NVC5"/>
<keyword evidence="2" id="KW-1185">Reference proteome</keyword>
<organism evidence="1 2">
    <name type="scientific">Trifolium subterraneum</name>
    <name type="common">Subterranean clover</name>
    <dbReference type="NCBI Taxonomy" id="3900"/>
    <lineage>
        <taxon>Eukaryota</taxon>
        <taxon>Viridiplantae</taxon>
        <taxon>Streptophyta</taxon>
        <taxon>Embryophyta</taxon>
        <taxon>Tracheophyta</taxon>
        <taxon>Spermatophyta</taxon>
        <taxon>Magnoliopsida</taxon>
        <taxon>eudicotyledons</taxon>
        <taxon>Gunneridae</taxon>
        <taxon>Pentapetalae</taxon>
        <taxon>rosids</taxon>
        <taxon>fabids</taxon>
        <taxon>Fabales</taxon>
        <taxon>Fabaceae</taxon>
        <taxon>Papilionoideae</taxon>
        <taxon>50 kb inversion clade</taxon>
        <taxon>NPAAA clade</taxon>
        <taxon>Hologalegina</taxon>
        <taxon>IRL clade</taxon>
        <taxon>Trifolieae</taxon>
        <taxon>Trifolium</taxon>
    </lineage>
</organism>
<evidence type="ECO:0000313" key="2">
    <source>
        <dbReference type="Proteomes" id="UP000242715"/>
    </source>
</evidence>
<gene>
    <name evidence="1" type="ORF">TSUD_384440</name>
</gene>
<proteinExistence type="predicted"/>
<dbReference type="Proteomes" id="UP000242715">
    <property type="component" value="Unassembled WGS sequence"/>
</dbReference>
<name>A0A2Z6NVC5_TRISU</name>
<protein>
    <submittedName>
        <fullName evidence="1">Uncharacterized protein</fullName>
    </submittedName>
</protein>
<evidence type="ECO:0000313" key="1">
    <source>
        <dbReference type="EMBL" id="GAU35489.1"/>
    </source>
</evidence>